<gene>
    <name evidence="2" type="ORF">T9A_02729</name>
</gene>
<sequence length="185" mass="20774">MDRMKLMKAHALLAAFIFPAAIMFMVTGALYTWSVKGGYKNDVYEVKLSKPVQSNLSELINLAQLELDDLVIEYPEGQPKLKAYGSHFLLEWTGSSKDVVLEPTEDPLIAKLTVKRTDWYRSLVQLHKAKGGIAFKFYAVVLAISIVALLVSGFIMAWQTPKLKRVTLITSFAGLFSFFVFVFLS</sequence>
<dbReference type="InterPro" id="IPR005625">
    <property type="entry name" value="PepSY-ass_TM"/>
</dbReference>
<feature type="transmembrane region" description="Helical" evidence="1">
    <location>
        <begin position="137"/>
        <end position="158"/>
    </location>
</feature>
<protein>
    <recommendedName>
        <fullName evidence="4">PepSY-associated TM helix domain-containing protein</fullName>
    </recommendedName>
</protein>
<evidence type="ECO:0000313" key="3">
    <source>
        <dbReference type="Proteomes" id="UP000029443"/>
    </source>
</evidence>
<keyword evidence="3" id="KW-1185">Reference proteome</keyword>
<accession>A0ABR4WAS9</accession>
<organism evidence="2 3">
    <name type="scientific">Alcanivorax jadensis T9</name>
    <dbReference type="NCBI Taxonomy" id="1177181"/>
    <lineage>
        <taxon>Bacteria</taxon>
        <taxon>Pseudomonadati</taxon>
        <taxon>Pseudomonadota</taxon>
        <taxon>Gammaproteobacteria</taxon>
        <taxon>Oceanospirillales</taxon>
        <taxon>Alcanivoracaceae</taxon>
        <taxon>Alcanivorax</taxon>
    </lineage>
</organism>
<name>A0ABR4WAS9_9GAMM</name>
<dbReference type="Pfam" id="PF03929">
    <property type="entry name" value="PepSY_TM"/>
    <property type="match status" value="1"/>
</dbReference>
<evidence type="ECO:0000256" key="1">
    <source>
        <dbReference type="SAM" id="Phobius"/>
    </source>
</evidence>
<proteinExistence type="predicted"/>
<feature type="transmembrane region" description="Helical" evidence="1">
    <location>
        <begin position="12"/>
        <end position="33"/>
    </location>
</feature>
<keyword evidence="1" id="KW-1133">Transmembrane helix</keyword>
<evidence type="ECO:0000313" key="2">
    <source>
        <dbReference type="EMBL" id="KGD60156.1"/>
    </source>
</evidence>
<evidence type="ECO:0008006" key="4">
    <source>
        <dbReference type="Google" id="ProtNLM"/>
    </source>
</evidence>
<dbReference type="EMBL" id="ARXU01000013">
    <property type="protein sequence ID" value="KGD60156.1"/>
    <property type="molecule type" value="Genomic_DNA"/>
</dbReference>
<feature type="transmembrane region" description="Helical" evidence="1">
    <location>
        <begin position="165"/>
        <end position="184"/>
    </location>
</feature>
<comment type="caution">
    <text evidence="2">The sequence shown here is derived from an EMBL/GenBank/DDBJ whole genome shotgun (WGS) entry which is preliminary data.</text>
</comment>
<reference evidence="2 3" key="1">
    <citation type="submission" date="2012-09" db="EMBL/GenBank/DDBJ databases">
        <title>Genome Sequence of alkane-degrading Bacterium Alcanivorax jadensis T9.</title>
        <authorList>
            <person name="Lai Q."/>
            <person name="Shao Z."/>
        </authorList>
    </citation>
    <scope>NUCLEOTIDE SEQUENCE [LARGE SCALE GENOMIC DNA]</scope>
    <source>
        <strain evidence="2 3">T9</strain>
    </source>
</reference>
<keyword evidence="1" id="KW-0472">Membrane</keyword>
<dbReference type="Proteomes" id="UP000029443">
    <property type="component" value="Unassembled WGS sequence"/>
</dbReference>
<keyword evidence="1" id="KW-0812">Transmembrane</keyword>